<reference evidence="1" key="1">
    <citation type="submission" date="2019-03" db="EMBL/GenBank/DDBJ databases">
        <title>Afifella sp. nov., isolated from activated sludge.</title>
        <authorList>
            <person name="Li Q."/>
            <person name="Liu Y."/>
        </authorList>
    </citation>
    <scope>NUCLEOTIDE SEQUENCE</scope>
    <source>
        <strain evidence="1">L72</strain>
    </source>
</reference>
<keyword evidence="1" id="KW-0540">Nuclease</keyword>
<keyword evidence="1" id="KW-0255">Endonuclease</keyword>
<keyword evidence="2" id="KW-1185">Reference proteome</keyword>
<dbReference type="InterPro" id="IPR003615">
    <property type="entry name" value="HNH_nuc"/>
</dbReference>
<keyword evidence="1" id="KW-0378">Hydrolase</keyword>
<evidence type="ECO:0000313" key="1">
    <source>
        <dbReference type="EMBL" id="MYZ46201.1"/>
    </source>
</evidence>
<comment type="caution">
    <text evidence="1">The sequence shown here is derived from an EMBL/GenBank/DDBJ whole genome shotgun (WGS) entry which is preliminary data.</text>
</comment>
<dbReference type="EMBL" id="SPKJ01000001">
    <property type="protein sequence ID" value="MYZ46201.1"/>
    <property type="molecule type" value="Genomic_DNA"/>
</dbReference>
<dbReference type="GO" id="GO:0004519">
    <property type="term" value="F:endonuclease activity"/>
    <property type="evidence" value="ECO:0007669"/>
    <property type="project" value="UniProtKB-KW"/>
</dbReference>
<sequence>MAGPSETTVRRLFALSGNLCAFPDCSLRIVEPDGTITGEICHIRAHRKGGPRYHAMQTEEERHGFGNLVLLCRRHHKLVDAQPNVYSAESLLEIKVLREREMGRPEQPADGFYAKILLNDLRRITVKNDGGNVAIDSPGAIQAQTINVKTIRKTVKINAPPGTIGADQNASRYIQYLINRYNEFASADKTRALKFSFGAISKNIESNFGSPWRLLPIEQFSSLCEYLQRRISKTRVAKLNTAKSHRSFSTFEEFTCGKAV</sequence>
<gene>
    <name evidence="1" type="ORF">E4O86_00480</name>
</gene>
<evidence type="ECO:0000313" key="2">
    <source>
        <dbReference type="Proteomes" id="UP000773614"/>
    </source>
</evidence>
<protein>
    <submittedName>
        <fullName evidence="1">HNH endonuclease</fullName>
    </submittedName>
</protein>
<dbReference type="CDD" id="cd00085">
    <property type="entry name" value="HNHc"/>
    <property type="match status" value="1"/>
</dbReference>
<name>A0A964T0Q1_9HYPH</name>
<dbReference type="AlphaFoldDB" id="A0A964T0Q1"/>
<proteinExistence type="predicted"/>
<organism evidence="1 2">
    <name type="scientific">Propylenella binzhouense</name>
    <dbReference type="NCBI Taxonomy" id="2555902"/>
    <lineage>
        <taxon>Bacteria</taxon>
        <taxon>Pseudomonadati</taxon>
        <taxon>Pseudomonadota</taxon>
        <taxon>Alphaproteobacteria</taxon>
        <taxon>Hyphomicrobiales</taxon>
        <taxon>Propylenellaceae</taxon>
        <taxon>Propylenella</taxon>
    </lineage>
</organism>
<dbReference type="RefSeq" id="WP_161138547.1">
    <property type="nucleotide sequence ID" value="NZ_SPKJ01000001.1"/>
</dbReference>
<accession>A0A964T0Q1</accession>
<dbReference type="OrthoDB" id="5379188at2"/>
<dbReference type="Proteomes" id="UP000773614">
    <property type="component" value="Unassembled WGS sequence"/>
</dbReference>